<keyword evidence="3" id="KW-1185">Reference proteome</keyword>
<keyword evidence="1" id="KW-0812">Transmembrane</keyword>
<keyword evidence="1" id="KW-1133">Transmembrane helix</keyword>
<sequence length="126" mass="14938">MLICFLARLALCHEIKFPLHPRLFRFSSSRRLGYTPPRRYYVHPVRDGRASVSFRGLPRVSPRFQDAEISRGFGGENFAVKFVERKYLQVYFRTIKEPLLLCAPFIFCSKYISIYLLIFLIKKRDL</sequence>
<comment type="caution">
    <text evidence="2">The sequence shown here is derived from an EMBL/GenBank/DDBJ whole genome shotgun (WGS) entry which is preliminary data.</text>
</comment>
<gene>
    <name evidence="2" type="ORF">PUN28_015941</name>
</gene>
<reference evidence="2 3" key="1">
    <citation type="submission" date="2023-03" db="EMBL/GenBank/DDBJ databases">
        <title>High recombination rates correlate with genetic variation in Cardiocondyla obscurior ants.</title>
        <authorList>
            <person name="Errbii M."/>
        </authorList>
    </citation>
    <scope>NUCLEOTIDE SEQUENCE [LARGE SCALE GENOMIC DNA]</scope>
    <source>
        <strain evidence="2">Alpha-2009</strain>
        <tissue evidence="2">Whole body</tissue>
    </source>
</reference>
<proteinExistence type="predicted"/>
<feature type="transmembrane region" description="Helical" evidence="1">
    <location>
        <begin position="98"/>
        <end position="121"/>
    </location>
</feature>
<evidence type="ECO:0000313" key="3">
    <source>
        <dbReference type="Proteomes" id="UP001430953"/>
    </source>
</evidence>
<protein>
    <submittedName>
        <fullName evidence="2">Uncharacterized protein</fullName>
    </submittedName>
</protein>
<evidence type="ECO:0000256" key="1">
    <source>
        <dbReference type="SAM" id="Phobius"/>
    </source>
</evidence>
<dbReference type="AlphaFoldDB" id="A0AAW2EQ69"/>
<dbReference type="Proteomes" id="UP001430953">
    <property type="component" value="Unassembled WGS sequence"/>
</dbReference>
<evidence type="ECO:0000313" key="2">
    <source>
        <dbReference type="EMBL" id="KAL0105861.1"/>
    </source>
</evidence>
<organism evidence="2 3">
    <name type="scientific">Cardiocondyla obscurior</name>
    <dbReference type="NCBI Taxonomy" id="286306"/>
    <lineage>
        <taxon>Eukaryota</taxon>
        <taxon>Metazoa</taxon>
        <taxon>Ecdysozoa</taxon>
        <taxon>Arthropoda</taxon>
        <taxon>Hexapoda</taxon>
        <taxon>Insecta</taxon>
        <taxon>Pterygota</taxon>
        <taxon>Neoptera</taxon>
        <taxon>Endopterygota</taxon>
        <taxon>Hymenoptera</taxon>
        <taxon>Apocrita</taxon>
        <taxon>Aculeata</taxon>
        <taxon>Formicoidea</taxon>
        <taxon>Formicidae</taxon>
        <taxon>Myrmicinae</taxon>
        <taxon>Cardiocondyla</taxon>
    </lineage>
</organism>
<dbReference type="EMBL" id="JADYXP020000018">
    <property type="protein sequence ID" value="KAL0105861.1"/>
    <property type="molecule type" value="Genomic_DNA"/>
</dbReference>
<name>A0AAW2EQ69_9HYME</name>
<accession>A0AAW2EQ69</accession>
<keyword evidence="1" id="KW-0472">Membrane</keyword>